<dbReference type="InterPro" id="IPR014729">
    <property type="entry name" value="Rossmann-like_a/b/a_fold"/>
</dbReference>
<dbReference type="SUPFAM" id="SSF52402">
    <property type="entry name" value="Adenine nucleotide alpha hydrolases-like"/>
    <property type="match status" value="1"/>
</dbReference>
<dbReference type="PRINTS" id="PR01438">
    <property type="entry name" value="UNVRSLSTRESS"/>
</dbReference>
<evidence type="ECO:0000313" key="4">
    <source>
        <dbReference type="Proteomes" id="UP001524318"/>
    </source>
</evidence>
<reference evidence="3 4" key="1">
    <citation type="submission" date="2022-06" db="EMBL/GenBank/DDBJ databases">
        <title>Pseudarthrobacter sp. strain RMG13 Genome sequencing and assembly.</title>
        <authorList>
            <person name="Kim I."/>
        </authorList>
    </citation>
    <scope>NUCLEOTIDE SEQUENCE [LARGE SCALE GENOMIC DNA]</scope>
    <source>
        <strain evidence="3 4">RMG13</strain>
    </source>
</reference>
<evidence type="ECO:0000256" key="1">
    <source>
        <dbReference type="ARBA" id="ARBA00008791"/>
    </source>
</evidence>
<proteinExistence type="inferred from homology"/>
<comment type="caution">
    <text evidence="3">The sequence shown here is derived from an EMBL/GenBank/DDBJ whole genome shotgun (WGS) entry which is preliminary data.</text>
</comment>
<evidence type="ECO:0000313" key="3">
    <source>
        <dbReference type="EMBL" id="MCP8999404.1"/>
    </source>
</evidence>
<feature type="domain" description="UspA" evidence="2">
    <location>
        <begin position="6"/>
        <end position="140"/>
    </location>
</feature>
<organism evidence="3 4">
    <name type="scientific">Pseudarthrobacter humi</name>
    <dbReference type="NCBI Taxonomy" id="2952523"/>
    <lineage>
        <taxon>Bacteria</taxon>
        <taxon>Bacillati</taxon>
        <taxon>Actinomycetota</taxon>
        <taxon>Actinomycetes</taxon>
        <taxon>Micrococcales</taxon>
        <taxon>Micrococcaceae</taxon>
        <taxon>Pseudarthrobacter</taxon>
    </lineage>
</organism>
<keyword evidence="4" id="KW-1185">Reference proteome</keyword>
<dbReference type="EMBL" id="JANCLV010000003">
    <property type="protein sequence ID" value="MCP8999404.1"/>
    <property type="molecule type" value="Genomic_DNA"/>
</dbReference>
<name>A0ABT1LMR2_9MICC</name>
<dbReference type="PANTHER" id="PTHR46553">
    <property type="entry name" value="ADENINE NUCLEOTIDE ALPHA HYDROLASES-LIKE SUPERFAMILY PROTEIN"/>
    <property type="match status" value="1"/>
</dbReference>
<dbReference type="RefSeq" id="WP_254748672.1">
    <property type="nucleotide sequence ID" value="NZ_JANCLV010000003.1"/>
</dbReference>
<protein>
    <submittedName>
        <fullName evidence="3">Universal stress protein</fullName>
    </submittedName>
</protein>
<dbReference type="InterPro" id="IPR006016">
    <property type="entry name" value="UspA"/>
</dbReference>
<accession>A0ABT1LMR2</accession>
<comment type="similarity">
    <text evidence="1">Belongs to the universal stress protein A family.</text>
</comment>
<dbReference type="Pfam" id="PF00582">
    <property type="entry name" value="Usp"/>
    <property type="match status" value="1"/>
</dbReference>
<dbReference type="Proteomes" id="UP001524318">
    <property type="component" value="Unassembled WGS sequence"/>
</dbReference>
<evidence type="ECO:0000259" key="2">
    <source>
        <dbReference type="Pfam" id="PF00582"/>
    </source>
</evidence>
<dbReference type="Gene3D" id="3.40.50.620">
    <property type="entry name" value="HUPs"/>
    <property type="match status" value="1"/>
</dbReference>
<dbReference type="InterPro" id="IPR006015">
    <property type="entry name" value="Universal_stress_UspA"/>
</dbReference>
<gene>
    <name evidence="3" type="ORF">NFC73_06575</name>
</gene>
<sequence>MAKAAEKIIVGVDGSEASIEALRQGQRFALATGARLEAWGCWEYPAGYEGYLAMGVEGFAHEAEEKLERAIREAFGPERPRDVVLRLVHGSPRTELVNGSRQASLLVVGRRGHGGFAGTLLGSVSGACVAHAHCPVLVVHPPGSEGSMA</sequence>
<dbReference type="PANTHER" id="PTHR46553:SF3">
    <property type="entry name" value="ADENINE NUCLEOTIDE ALPHA HYDROLASES-LIKE SUPERFAMILY PROTEIN"/>
    <property type="match status" value="1"/>
</dbReference>